<evidence type="ECO:0000313" key="3">
    <source>
        <dbReference type="EMBL" id="PRQ09637.1"/>
    </source>
</evidence>
<gene>
    <name evidence="3" type="ORF">ENSA7_06990</name>
</gene>
<proteinExistence type="predicted"/>
<evidence type="ECO:0000313" key="4">
    <source>
        <dbReference type="Proteomes" id="UP000238823"/>
    </source>
</evidence>
<comment type="caution">
    <text evidence="3">The sequence shown here is derived from an EMBL/GenBank/DDBJ whole genome shotgun (WGS) entry which is preliminary data.</text>
</comment>
<feature type="domain" description="PilZ" evidence="2">
    <location>
        <begin position="31"/>
        <end position="104"/>
    </location>
</feature>
<protein>
    <submittedName>
        <fullName evidence="3">PilZ domain protein</fullName>
    </submittedName>
</protein>
<feature type="region of interest" description="Disordered" evidence="1">
    <location>
        <begin position="105"/>
        <end position="218"/>
    </location>
</feature>
<dbReference type="Proteomes" id="UP000238823">
    <property type="component" value="Unassembled WGS sequence"/>
</dbReference>
<name>A0A2S9YX36_9BACT</name>
<feature type="compositionally biased region" description="Basic and acidic residues" evidence="1">
    <location>
        <begin position="117"/>
        <end position="136"/>
    </location>
</feature>
<feature type="region of interest" description="Disordered" evidence="1">
    <location>
        <begin position="1"/>
        <end position="20"/>
    </location>
</feature>
<accession>A0A2S9YX36</accession>
<evidence type="ECO:0000256" key="1">
    <source>
        <dbReference type="SAM" id="MobiDB-lite"/>
    </source>
</evidence>
<dbReference type="GO" id="GO:0035438">
    <property type="term" value="F:cyclic-di-GMP binding"/>
    <property type="evidence" value="ECO:0007669"/>
    <property type="project" value="InterPro"/>
</dbReference>
<dbReference type="InterPro" id="IPR009875">
    <property type="entry name" value="PilZ_domain"/>
</dbReference>
<evidence type="ECO:0000259" key="2">
    <source>
        <dbReference type="Pfam" id="PF07238"/>
    </source>
</evidence>
<reference evidence="3 4" key="1">
    <citation type="submission" date="2018-03" db="EMBL/GenBank/DDBJ databases">
        <title>Draft Genome Sequences of the Obligatory Marine Myxobacteria Enhygromyxa salina SWB007.</title>
        <authorList>
            <person name="Poehlein A."/>
            <person name="Moghaddam J.A."/>
            <person name="Harms H."/>
            <person name="Alanjari M."/>
            <person name="Koenig G.M."/>
            <person name="Daniel R."/>
            <person name="Schaeberle T.F."/>
        </authorList>
    </citation>
    <scope>NUCLEOTIDE SEQUENCE [LARGE SCALE GENOMIC DNA]</scope>
    <source>
        <strain evidence="3 4">SWB007</strain>
    </source>
</reference>
<feature type="compositionally biased region" description="Basic and acidic residues" evidence="1">
    <location>
        <begin position="9"/>
        <end position="20"/>
    </location>
</feature>
<dbReference type="AlphaFoldDB" id="A0A2S9YX36"/>
<dbReference type="OrthoDB" id="7391081at2"/>
<dbReference type="SUPFAM" id="SSF141371">
    <property type="entry name" value="PilZ domain-like"/>
    <property type="match status" value="1"/>
</dbReference>
<sequence length="218" mass="24070">MAGSEDSGEERRGGDRIPINEEFSRDSSTWVSDLSRGGVFVHSAELLPVGSLIELRFTILVEDLTVIEAVAKVVRHSRRPQGMGVEFVSLSDQMARQIDALLEQRRPLDSGTPLRLPEPHQLEPRQRDISDDDTTRARLARPAPVDLQFGEASFEPVVDDDEDETATTSFPRIPTDTARGEATTVFRPPPIPGQGSDGADDERTRQFPAVTRGQPKTK</sequence>
<dbReference type="Pfam" id="PF07238">
    <property type="entry name" value="PilZ"/>
    <property type="match status" value="1"/>
</dbReference>
<dbReference type="RefSeq" id="WP_106087773.1">
    <property type="nucleotide sequence ID" value="NZ_PVNL01000015.1"/>
</dbReference>
<dbReference type="EMBL" id="PVNL01000015">
    <property type="protein sequence ID" value="PRQ09637.1"/>
    <property type="molecule type" value="Genomic_DNA"/>
</dbReference>
<organism evidence="3 4">
    <name type="scientific">Enhygromyxa salina</name>
    <dbReference type="NCBI Taxonomy" id="215803"/>
    <lineage>
        <taxon>Bacteria</taxon>
        <taxon>Pseudomonadati</taxon>
        <taxon>Myxococcota</taxon>
        <taxon>Polyangia</taxon>
        <taxon>Nannocystales</taxon>
        <taxon>Nannocystaceae</taxon>
        <taxon>Enhygromyxa</taxon>
    </lineage>
</organism>
<dbReference type="Gene3D" id="2.40.10.220">
    <property type="entry name" value="predicted glycosyltransferase like domains"/>
    <property type="match status" value="1"/>
</dbReference>